<dbReference type="Pfam" id="PF04909">
    <property type="entry name" value="Amidohydro_2"/>
    <property type="match status" value="1"/>
</dbReference>
<dbReference type="InterPro" id="IPR006680">
    <property type="entry name" value="Amidohydro-rel"/>
</dbReference>
<keyword evidence="4" id="KW-1185">Reference proteome</keyword>
<dbReference type="InterPro" id="IPR032466">
    <property type="entry name" value="Metal_Hydrolase"/>
</dbReference>
<gene>
    <name evidence="3" type="ORF">BBK82_37275</name>
</gene>
<dbReference type="STRING" id="1586287.BBK82_37275"/>
<evidence type="ECO:0000313" key="4">
    <source>
        <dbReference type="Proteomes" id="UP000093053"/>
    </source>
</evidence>
<dbReference type="GO" id="GO:0016787">
    <property type="term" value="F:hydrolase activity"/>
    <property type="evidence" value="ECO:0007669"/>
    <property type="project" value="InterPro"/>
</dbReference>
<evidence type="ECO:0000313" key="3">
    <source>
        <dbReference type="EMBL" id="ANZ40802.1"/>
    </source>
</evidence>
<dbReference type="SUPFAM" id="SSF51556">
    <property type="entry name" value="Metallo-dependent hydrolases"/>
    <property type="match status" value="1"/>
</dbReference>
<organism evidence="3 4">
    <name type="scientific">Lentzea guizhouensis</name>
    <dbReference type="NCBI Taxonomy" id="1586287"/>
    <lineage>
        <taxon>Bacteria</taxon>
        <taxon>Bacillati</taxon>
        <taxon>Actinomycetota</taxon>
        <taxon>Actinomycetes</taxon>
        <taxon>Pseudonocardiales</taxon>
        <taxon>Pseudonocardiaceae</taxon>
        <taxon>Lentzea</taxon>
    </lineage>
</organism>
<protein>
    <recommendedName>
        <fullName evidence="2">Amidohydrolase-related domain-containing protein</fullName>
    </recommendedName>
</protein>
<dbReference type="RefSeq" id="WP_065919139.1">
    <property type="nucleotide sequence ID" value="NZ_CP016793.1"/>
</dbReference>
<reference evidence="3 4" key="1">
    <citation type="submission" date="2016-07" db="EMBL/GenBank/DDBJ databases">
        <title>Complete genome sequence of the Lentzea guizhouensis DHS C013.</title>
        <authorList>
            <person name="Cao C."/>
        </authorList>
    </citation>
    <scope>NUCLEOTIDE SEQUENCE [LARGE SCALE GENOMIC DNA]</scope>
    <source>
        <strain evidence="3 4">DHS C013</strain>
    </source>
</reference>
<sequence>MYADDLVRPWWEALGVTAPLFDVHTHVGTNDPSGFSATFEQLTDALSEVDAGAAVFPLTEPDGYRAANDAVLAAVKAQAAAAPTADSRSPLVAFCRVAPGDDAAAEARRCVEAGARGIKLHPSSDEFELGDDRLHDVFGLAHELHLPIVLHAGPEVDPFTGTLREVLRRYPGARIILAHAGLTDLAWLAGTSYDNLFFDTSWWSPTDIVVALATIPPGHVLFGSDIPYSTALWGAHAAARCAQYVGLDDEQVAAVMGGNARRLVDRLEPADLGPAPGHVPVLDPLLERVYVYLAAGVEATKRGESPGQTLDLAQHSCGVPRDHPQREVFDSVRELLDRYEKHAEHLTTGNQYAPGWDLVTAAALVARTPGPALPG</sequence>
<dbReference type="Proteomes" id="UP000093053">
    <property type="component" value="Chromosome"/>
</dbReference>
<accession>A0A1B2HSX9</accession>
<dbReference type="PANTHER" id="PTHR21240">
    <property type="entry name" value="2-AMINO-3-CARBOXYLMUCONATE-6-SEMIALDEHYDE DECARBOXYLASE"/>
    <property type="match status" value="1"/>
</dbReference>
<dbReference type="Gene3D" id="3.20.20.140">
    <property type="entry name" value="Metal-dependent hydrolases"/>
    <property type="match status" value="1"/>
</dbReference>
<dbReference type="CDD" id="cd01292">
    <property type="entry name" value="metallo-dependent_hydrolases"/>
    <property type="match status" value="1"/>
</dbReference>
<dbReference type="KEGG" id="led:BBK82_37275"/>
<dbReference type="EMBL" id="CP016793">
    <property type="protein sequence ID" value="ANZ40802.1"/>
    <property type="molecule type" value="Genomic_DNA"/>
</dbReference>
<proteinExistence type="predicted"/>
<evidence type="ECO:0000256" key="1">
    <source>
        <dbReference type="ARBA" id="ARBA00023239"/>
    </source>
</evidence>
<name>A0A1B2HSX9_9PSEU</name>
<dbReference type="PANTHER" id="PTHR21240:SF28">
    <property type="entry name" value="ISO-OROTATE DECARBOXYLASE (EUROFUNG)"/>
    <property type="match status" value="1"/>
</dbReference>
<feature type="domain" description="Amidohydrolase-related" evidence="2">
    <location>
        <begin position="22"/>
        <end position="265"/>
    </location>
</feature>
<evidence type="ECO:0000259" key="2">
    <source>
        <dbReference type="Pfam" id="PF04909"/>
    </source>
</evidence>
<dbReference type="GO" id="GO:0005737">
    <property type="term" value="C:cytoplasm"/>
    <property type="evidence" value="ECO:0007669"/>
    <property type="project" value="TreeGrafter"/>
</dbReference>
<dbReference type="AlphaFoldDB" id="A0A1B2HSX9"/>
<dbReference type="GO" id="GO:0016831">
    <property type="term" value="F:carboxy-lyase activity"/>
    <property type="evidence" value="ECO:0007669"/>
    <property type="project" value="InterPro"/>
</dbReference>
<dbReference type="InterPro" id="IPR032465">
    <property type="entry name" value="ACMSD"/>
</dbReference>
<keyword evidence="1" id="KW-0456">Lyase</keyword>
<dbReference type="OrthoDB" id="149172at2"/>
<dbReference type="GO" id="GO:0019748">
    <property type="term" value="P:secondary metabolic process"/>
    <property type="evidence" value="ECO:0007669"/>
    <property type="project" value="TreeGrafter"/>
</dbReference>